<accession>A0A418YF28</accession>
<feature type="chain" id="PRO_5019024693" evidence="1">
    <location>
        <begin position="31"/>
        <end position="182"/>
    </location>
</feature>
<dbReference type="OrthoDB" id="195316at2"/>
<reference evidence="2 3" key="1">
    <citation type="submission" date="2018-09" db="EMBL/GenBank/DDBJ databases">
        <authorList>
            <person name="Wang F."/>
        </authorList>
    </citation>
    <scope>NUCLEOTIDE SEQUENCE [LARGE SCALE GENOMIC DNA]</scope>
    <source>
        <strain evidence="2 3">PLHSC7-2</strain>
    </source>
</reference>
<dbReference type="PIRSF" id="PIRSF014995">
    <property type="entry name" value="UCP014995"/>
    <property type="match status" value="1"/>
</dbReference>
<evidence type="ECO:0000313" key="2">
    <source>
        <dbReference type="EMBL" id="RJG47752.1"/>
    </source>
</evidence>
<dbReference type="Gene3D" id="2.60.40.4070">
    <property type="match status" value="1"/>
</dbReference>
<organism evidence="2 3">
    <name type="scientific">Motilimonas pumila</name>
    <dbReference type="NCBI Taxonomy" id="2303987"/>
    <lineage>
        <taxon>Bacteria</taxon>
        <taxon>Pseudomonadati</taxon>
        <taxon>Pseudomonadota</taxon>
        <taxon>Gammaproteobacteria</taxon>
        <taxon>Alteromonadales</taxon>
        <taxon>Alteromonadales genera incertae sedis</taxon>
        <taxon>Motilimonas</taxon>
    </lineage>
</organism>
<evidence type="ECO:0000256" key="1">
    <source>
        <dbReference type="SAM" id="SignalP"/>
    </source>
</evidence>
<dbReference type="RefSeq" id="WP_119910636.1">
    <property type="nucleotide sequence ID" value="NZ_QZCH01000011.1"/>
</dbReference>
<proteinExistence type="predicted"/>
<dbReference type="EMBL" id="QZCH01000011">
    <property type="protein sequence ID" value="RJG47752.1"/>
    <property type="molecule type" value="Genomic_DNA"/>
</dbReference>
<comment type="caution">
    <text evidence="2">The sequence shown here is derived from an EMBL/GenBank/DDBJ whole genome shotgun (WGS) entry which is preliminary data.</text>
</comment>
<dbReference type="InterPro" id="IPR014469">
    <property type="entry name" value="DUF2271"/>
</dbReference>
<reference evidence="2 3" key="2">
    <citation type="submission" date="2019-01" db="EMBL/GenBank/DDBJ databases">
        <title>Motilimonas pumilus sp. nov., isolated from the gut of sea cucumber (Apostichopus japonicus).</title>
        <authorList>
            <person name="Wang F.-Q."/>
            <person name="Ren L.-H."/>
            <person name="Lin Y.-W."/>
            <person name="Sun G.-H."/>
            <person name="Du Z.-J."/>
            <person name="Zhao J.-X."/>
            <person name="Liu X.-J."/>
            <person name="Liu L.-J."/>
        </authorList>
    </citation>
    <scope>NUCLEOTIDE SEQUENCE [LARGE SCALE GENOMIC DNA]</scope>
    <source>
        <strain evidence="2 3">PLHSC7-2</strain>
    </source>
</reference>
<sequence length="182" mass="20654">MHFSDARFIHRGFVIMALFVAAFTMPAAQAEPLPTGATFSIALTLPELNTTMYARPYVAIWVENSERKVVKNISLWTGRQTEWLKDIRTWWRKFGRYHVTDIDGYSSATKPAGDYTIRWDGKSEQDDIIAQGDYTLFIEVVREHGGRDVLKQAMTLADKSQSWQLPAAAEVGPVTIHYQVGQ</sequence>
<dbReference type="AlphaFoldDB" id="A0A418YF28"/>
<keyword evidence="1" id="KW-0732">Signal</keyword>
<evidence type="ECO:0000313" key="3">
    <source>
        <dbReference type="Proteomes" id="UP000283255"/>
    </source>
</evidence>
<keyword evidence="3" id="KW-1185">Reference proteome</keyword>
<protein>
    <submittedName>
        <fullName evidence="2">DUF2271 domain-containing protein</fullName>
    </submittedName>
</protein>
<dbReference type="Proteomes" id="UP000283255">
    <property type="component" value="Unassembled WGS sequence"/>
</dbReference>
<name>A0A418YF28_9GAMM</name>
<dbReference type="Pfam" id="PF10029">
    <property type="entry name" value="DUF2271"/>
    <property type="match status" value="1"/>
</dbReference>
<feature type="signal peptide" evidence="1">
    <location>
        <begin position="1"/>
        <end position="30"/>
    </location>
</feature>
<gene>
    <name evidence="2" type="ORF">D1Z90_10145</name>
</gene>